<keyword evidence="7" id="KW-0539">Nucleus</keyword>
<dbReference type="GO" id="GO:0000398">
    <property type="term" value="P:mRNA splicing, via spliceosome"/>
    <property type="evidence" value="ECO:0007669"/>
    <property type="project" value="InterPro"/>
</dbReference>
<dbReference type="FunFam" id="1.10.10.60:FF:000021">
    <property type="entry name" value="CDC5 cell division cycle 5-like"/>
    <property type="match status" value="1"/>
</dbReference>
<dbReference type="GO" id="GO:0000974">
    <property type="term" value="C:Prp19 complex"/>
    <property type="evidence" value="ECO:0007669"/>
    <property type="project" value="InterPro"/>
</dbReference>
<reference evidence="12" key="1">
    <citation type="submission" date="2021-09" db="EMBL/GenBank/DDBJ databases">
        <authorList>
            <consortium name="AG Swart"/>
            <person name="Singh M."/>
            <person name="Singh A."/>
            <person name="Seah K."/>
            <person name="Emmerich C."/>
        </authorList>
    </citation>
    <scope>NUCLEOTIDE SEQUENCE</scope>
    <source>
        <strain evidence="12">ATCC30299</strain>
    </source>
</reference>
<dbReference type="InterPro" id="IPR001005">
    <property type="entry name" value="SANT/Myb"/>
</dbReference>
<feature type="domain" description="Myb-like" evidence="10">
    <location>
        <begin position="54"/>
        <end position="103"/>
    </location>
</feature>
<evidence type="ECO:0000256" key="2">
    <source>
        <dbReference type="ARBA" id="ARBA00022664"/>
    </source>
</evidence>
<dbReference type="InterPro" id="IPR047242">
    <property type="entry name" value="CDC5L/Cef1"/>
</dbReference>
<evidence type="ECO:0000256" key="1">
    <source>
        <dbReference type="ARBA" id="ARBA00010506"/>
    </source>
</evidence>
<dbReference type="PANTHER" id="PTHR45885">
    <property type="entry name" value="CELL DIVISION CYCLE 5-LIKE PROTEIN"/>
    <property type="match status" value="1"/>
</dbReference>
<dbReference type="AlphaFoldDB" id="A0AAU9KDI7"/>
<keyword evidence="13" id="KW-1185">Reference proteome</keyword>
<keyword evidence="4" id="KW-0677">Repeat</keyword>
<evidence type="ECO:0000259" key="11">
    <source>
        <dbReference type="PROSITE" id="PS51294"/>
    </source>
</evidence>
<gene>
    <name evidence="12" type="ORF">BSTOLATCC_MIC64004</name>
</gene>
<evidence type="ECO:0000256" key="7">
    <source>
        <dbReference type="ARBA" id="ARBA00023242"/>
    </source>
</evidence>
<feature type="compositionally biased region" description="Acidic residues" evidence="9">
    <location>
        <begin position="469"/>
        <end position="490"/>
    </location>
</feature>
<evidence type="ECO:0000259" key="10">
    <source>
        <dbReference type="PROSITE" id="PS50090"/>
    </source>
</evidence>
<dbReference type="Pfam" id="PF13921">
    <property type="entry name" value="Myb_DNA-bind_6"/>
    <property type="match status" value="1"/>
</dbReference>
<accession>A0AAU9KDI7</accession>
<feature type="region of interest" description="Disordered" evidence="9">
    <location>
        <begin position="108"/>
        <end position="177"/>
    </location>
</feature>
<dbReference type="InterPro" id="IPR021786">
    <property type="entry name" value="Cdc5p/Cef1_C"/>
</dbReference>
<feature type="domain" description="HTH myb-type" evidence="11">
    <location>
        <begin position="54"/>
        <end position="107"/>
    </location>
</feature>
<keyword evidence="2" id="KW-0507">mRNA processing</keyword>
<dbReference type="CDD" id="cd00167">
    <property type="entry name" value="SANT"/>
    <property type="match status" value="1"/>
</dbReference>
<evidence type="ECO:0000256" key="4">
    <source>
        <dbReference type="ARBA" id="ARBA00022737"/>
    </source>
</evidence>
<comment type="similarity">
    <text evidence="1">Belongs to the CEF1 family.</text>
</comment>
<name>A0AAU9KDI7_9CILI</name>
<dbReference type="Pfam" id="PF11831">
    <property type="entry name" value="Myb_Cef"/>
    <property type="match status" value="1"/>
</dbReference>
<evidence type="ECO:0000256" key="6">
    <source>
        <dbReference type="ARBA" id="ARBA00023187"/>
    </source>
</evidence>
<evidence type="ECO:0000313" key="13">
    <source>
        <dbReference type="Proteomes" id="UP001162131"/>
    </source>
</evidence>
<dbReference type="InterPro" id="IPR047240">
    <property type="entry name" value="SANT_CDC5L_II"/>
</dbReference>
<evidence type="ECO:0000256" key="9">
    <source>
        <dbReference type="SAM" id="MobiDB-lite"/>
    </source>
</evidence>
<dbReference type="PANTHER" id="PTHR45885:SF1">
    <property type="entry name" value="CELL DIVISION CYCLE 5-LIKE PROTEIN"/>
    <property type="match status" value="1"/>
</dbReference>
<keyword evidence="5" id="KW-0238">DNA-binding</keyword>
<comment type="caution">
    <text evidence="12">The sequence shown here is derived from an EMBL/GenBank/DDBJ whole genome shotgun (WGS) entry which is preliminary data.</text>
</comment>
<dbReference type="Gene3D" id="1.10.10.60">
    <property type="entry name" value="Homeodomain-like"/>
    <property type="match status" value="2"/>
</dbReference>
<sequence>MRIMIKGGIWKNIEDEILKAAVMKYGLNQWSRISSLLVRKSAKQCKARWYEWLDPSIKKTEWSKEEEEKLLHLAKLFPNQWRTIAPVIGRTPAQCLEHYEQLLEEAAGNEVDEQNDPRRLKPGEIDPSPETRPPRPDPVDMDEDEKEMLQEARARLSNTRGKKAKRKMREKQLEEGRRLATVQRKRELRATGIDIELKKRIKPKVREMNYMVEIPFEHYVPKGIYEPDEAPQPTQDQLMISAQQIEGSMRDELEAKRKIEDEKRMKRLKELDLPMAIKKINKANEEALPVKRSRLILPEPQLTEEQIEQYVRHGENDGNTNNNATDALVGNYDKYSNLIDPTQIITPMEENSIQMEAYNAALMNRTTTPLMGGSNPELYQTDLSSVTPAMTPNLIASQLSTARNSRDAMSLNTKAANWETSSDFIAPVPLTKEKLEEFQALSEKELLLKQLASIPGPVNLIDFDMPEIEDEGEDSNEDMEEDEEMSDLEQEDVKEALKSETVKRDLPRPYVFNPKRYIVEAGEDSITDELLSLVLYDMHQYPMKGGKIPPDCPDKEPFNDELRGKVKKLVDEEMQSCINLTTKDIDAAHARYQYLHTEKKAVIKEEINEESIAANAKIELKQYKTHLSKLENKYEDDIRNSTKDLQKKAVRLEKAIEKTYAKYDTLRIENSVFEVLQVREEDSLKNRINKLKEMIEQEKNTESLLLKEIENLGREEEAWTWANNVAP</sequence>
<evidence type="ECO:0000256" key="5">
    <source>
        <dbReference type="ARBA" id="ARBA00023125"/>
    </source>
</evidence>
<dbReference type="PROSITE" id="PS51294">
    <property type="entry name" value="HTH_MYB"/>
    <property type="match status" value="2"/>
</dbReference>
<keyword evidence="8" id="KW-0175">Coiled coil</keyword>
<dbReference type="GO" id="GO:0003677">
    <property type="term" value="F:DNA binding"/>
    <property type="evidence" value="ECO:0007669"/>
    <property type="project" value="UniProtKB-KW"/>
</dbReference>
<organism evidence="12 13">
    <name type="scientific">Blepharisma stoltei</name>
    <dbReference type="NCBI Taxonomy" id="1481888"/>
    <lineage>
        <taxon>Eukaryota</taxon>
        <taxon>Sar</taxon>
        <taxon>Alveolata</taxon>
        <taxon>Ciliophora</taxon>
        <taxon>Postciliodesmatophora</taxon>
        <taxon>Heterotrichea</taxon>
        <taxon>Heterotrichida</taxon>
        <taxon>Blepharismidae</taxon>
        <taxon>Blepharisma</taxon>
    </lineage>
</organism>
<dbReference type="CDD" id="cd11659">
    <property type="entry name" value="SANT_CDC5_II"/>
    <property type="match status" value="1"/>
</dbReference>
<feature type="domain" description="Myb-like" evidence="10">
    <location>
        <begin position="2"/>
        <end position="53"/>
    </location>
</feature>
<dbReference type="GO" id="GO:0005681">
    <property type="term" value="C:spliceosomal complex"/>
    <property type="evidence" value="ECO:0007669"/>
    <property type="project" value="UniProtKB-KW"/>
</dbReference>
<dbReference type="InterPro" id="IPR017930">
    <property type="entry name" value="Myb_dom"/>
</dbReference>
<keyword evidence="3" id="KW-0747">Spliceosome</keyword>
<feature type="region of interest" description="Disordered" evidence="9">
    <location>
        <begin position="469"/>
        <end position="491"/>
    </location>
</feature>
<dbReference type="InterPro" id="IPR009057">
    <property type="entry name" value="Homeodomain-like_sf"/>
</dbReference>
<protein>
    <submittedName>
        <fullName evidence="12">Uncharacterized protein</fullName>
    </submittedName>
</protein>
<proteinExistence type="inferred from homology"/>
<keyword evidence="6" id="KW-0508">mRNA splicing</keyword>
<dbReference type="EMBL" id="CAJZBQ010000062">
    <property type="protein sequence ID" value="CAG9335537.1"/>
    <property type="molecule type" value="Genomic_DNA"/>
</dbReference>
<dbReference type="SMART" id="SM00717">
    <property type="entry name" value="SANT"/>
    <property type="match status" value="2"/>
</dbReference>
<feature type="compositionally biased region" description="Basic residues" evidence="9">
    <location>
        <begin position="160"/>
        <end position="169"/>
    </location>
</feature>
<feature type="compositionally biased region" description="Basic and acidic residues" evidence="9">
    <location>
        <begin position="115"/>
        <end position="124"/>
    </location>
</feature>
<dbReference type="SUPFAM" id="SSF46689">
    <property type="entry name" value="Homeodomain-like"/>
    <property type="match status" value="1"/>
</dbReference>
<feature type="coiled-coil region" evidence="8">
    <location>
        <begin position="613"/>
        <end position="715"/>
    </location>
</feature>
<dbReference type="Proteomes" id="UP001162131">
    <property type="component" value="Unassembled WGS sequence"/>
</dbReference>
<evidence type="ECO:0000256" key="3">
    <source>
        <dbReference type="ARBA" id="ARBA00022728"/>
    </source>
</evidence>
<dbReference type="PROSITE" id="PS50090">
    <property type="entry name" value="MYB_LIKE"/>
    <property type="match status" value="2"/>
</dbReference>
<feature type="domain" description="HTH myb-type" evidence="11">
    <location>
        <begin position="2"/>
        <end position="53"/>
    </location>
</feature>
<evidence type="ECO:0000256" key="8">
    <source>
        <dbReference type="SAM" id="Coils"/>
    </source>
</evidence>
<evidence type="ECO:0000313" key="12">
    <source>
        <dbReference type="EMBL" id="CAG9335537.1"/>
    </source>
</evidence>